<protein>
    <submittedName>
        <fullName evidence="9">Uncharacterized protein</fullName>
    </submittedName>
</protein>
<feature type="transmembrane region" description="Helical" evidence="8">
    <location>
        <begin position="266"/>
        <end position="283"/>
    </location>
</feature>
<dbReference type="EMBL" id="JACTNZ010000001">
    <property type="protein sequence ID" value="KAG5566341.1"/>
    <property type="molecule type" value="Genomic_DNA"/>
</dbReference>
<keyword evidence="5 8" id="KW-1133">Transmembrane helix</keyword>
<dbReference type="Pfam" id="PF08627">
    <property type="entry name" value="CRT-like"/>
    <property type="match status" value="1"/>
</dbReference>
<feature type="region of interest" description="Disordered" evidence="7">
    <location>
        <begin position="189"/>
        <end position="214"/>
    </location>
</feature>
<feature type="transmembrane region" description="Helical" evidence="8">
    <location>
        <begin position="462"/>
        <end position="482"/>
    </location>
</feature>
<evidence type="ECO:0000256" key="8">
    <source>
        <dbReference type="SAM" id="Phobius"/>
    </source>
</evidence>
<comment type="similarity">
    <text evidence="2">Belongs to the CRT-like transporter family.</text>
</comment>
<comment type="subcellular location">
    <subcellularLocation>
        <location evidence="1">Membrane</location>
        <topology evidence="1">Multi-pass membrane protein</topology>
    </subcellularLocation>
</comment>
<keyword evidence="10" id="KW-1185">Reference proteome</keyword>
<keyword evidence="6 8" id="KW-0472">Membrane</keyword>
<feature type="transmembrane region" description="Helical" evidence="8">
    <location>
        <begin position="518"/>
        <end position="537"/>
    </location>
</feature>
<evidence type="ECO:0000256" key="2">
    <source>
        <dbReference type="ARBA" id="ARBA00006690"/>
    </source>
</evidence>
<dbReference type="AlphaFoldDB" id="A0AAV6LNF6"/>
<feature type="transmembrane region" description="Helical" evidence="8">
    <location>
        <begin position="77"/>
        <end position="100"/>
    </location>
</feature>
<keyword evidence="3" id="KW-0813">Transport</keyword>
<evidence type="ECO:0000256" key="4">
    <source>
        <dbReference type="ARBA" id="ARBA00022692"/>
    </source>
</evidence>
<feature type="region of interest" description="Disordered" evidence="7">
    <location>
        <begin position="108"/>
        <end position="141"/>
    </location>
</feature>
<evidence type="ECO:0000256" key="3">
    <source>
        <dbReference type="ARBA" id="ARBA00022448"/>
    </source>
</evidence>
<organism evidence="9 10">
    <name type="scientific">Rhododendron griersonianum</name>
    <dbReference type="NCBI Taxonomy" id="479676"/>
    <lineage>
        <taxon>Eukaryota</taxon>
        <taxon>Viridiplantae</taxon>
        <taxon>Streptophyta</taxon>
        <taxon>Embryophyta</taxon>
        <taxon>Tracheophyta</taxon>
        <taxon>Spermatophyta</taxon>
        <taxon>Magnoliopsida</taxon>
        <taxon>eudicotyledons</taxon>
        <taxon>Gunneridae</taxon>
        <taxon>Pentapetalae</taxon>
        <taxon>asterids</taxon>
        <taxon>Ericales</taxon>
        <taxon>Ericaceae</taxon>
        <taxon>Ericoideae</taxon>
        <taxon>Rhodoreae</taxon>
        <taxon>Rhododendron</taxon>
    </lineage>
</organism>
<dbReference type="PANTHER" id="PTHR31326">
    <property type="entry name" value="PROTEIN CLT2, CHLOROPLASTIC"/>
    <property type="match status" value="1"/>
</dbReference>
<feature type="transmembrane region" description="Helical" evidence="8">
    <location>
        <begin position="295"/>
        <end position="317"/>
    </location>
</feature>
<feature type="transmembrane region" description="Helical" evidence="8">
    <location>
        <begin position="377"/>
        <end position="396"/>
    </location>
</feature>
<feature type="transmembrane region" description="Helical" evidence="8">
    <location>
        <begin position="403"/>
        <end position="425"/>
    </location>
</feature>
<dbReference type="GO" id="GO:0016020">
    <property type="term" value="C:membrane"/>
    <property type="evidence" value="ECO:0007669"/>
    <property type="project" value="UniProtKB-SubCell"/>
</dbReference>
<name>A0AAV6LNF6_9ERIC</name>
<gene>
    <name evidence="9" type="ORF">RHGRI_002067</name>
</gene>
<feature type="transmembrane region" description="Helical" evidence="8">
    <location>
        <begin position="489"/>
        <end position="512"/>
    </location>
</feature>
<reference evidence="9" key="1">
    <citation type="submission" date="2020-08" db="EMBL/GenBank/DDBJ databases">
        <title>Plant Genome Project.</title>
        <authorList>
            <person name="Zhang R.-G."/>
        </authorList>
    </citation>
    <scope>NUCLEOTIDE SEQUENCE</scope>
    <source>
        <strain evidence="9">WSP0</strain>
        <tissue evidence="9">Leaf</tissue>
    </source>
</reference>
<evidence type="ECO:0000313" key="9">
    <source>
        <dbReference type="EMBL" id="KAG5566341.1"/>
    </source>
</evidence>
<dbReference type="SUPFAM" id="SSF103481">
    <property type="entry name" value="Multidrug resistance efflux transporter EmrE"/>
    <property type="match status" value="1"/>
</dbReference>
<evidence type="ECO:0000313" key="10">
    <source>
        <dbReference type="Proteomes" id="UP000823749"/>
    </source>
</evidence>
<evidence type="ECO:0000256" key="6">
    <source>
        <dbReference type="ARBA" id="ARBA00023136"/>
    </source>
</evidence>
<comment type="caution">
    <text evidence="9">The sequence shown here is derived from an EMBL/GenBank/DDBJ whole genome shotgun (WGS) entry which is preliminary data.</text>
</comment>
<evidence type="ECO:0000256" key="7">
    <source>
        <dbReference type="SAM" id="MobiDB-lite"/>
    </source>
</evidence>
<feature type="region of interest" description="Disordered" evidence="7">
    <location>
        <begin position="41"/>
        <end position="62"/>
    </location>
</feature>
<feature type="transmembrane region" description="Helical" evidence="8">
    <location>
        <begin position="347"/>
        <end position="365"/>
    </location>
</feature>
<feature type="compositionally biased region" description="Basic and acidic residues" evidence="7">
    <location>
        <begin position="53"/>
        <end position="62"/>
    </location>
</feature>
<sequence>MWPFSIGAFRLSYFLDTRKGELVRDEKNELRLHETERIRDSFSSGMSDGSEEELTKKTMAVEREKNSSNRRIMRGHLFLFFWNGIEFECFPIAFLLSIIAHHVGVSPPGNGENRRATGGDSGPAPGGRRKSLAASSARCGSRGEARPAVAAAAAVGRGDSEGRRRGEDQAVLIINSANKSYKYPYAAHHVGVSPPGNGENRRATGGDSGPAPGGRLKSLAAYSARCGSRGEARPAVATAAAVGRGDSEGRRRGEDQAVLIVRRRRYVVVYFSILYIRYQAGIVTDEMLSLPKAPYLAVGLLEALGAASGMAAAAILSGAAIPILSQSFIVWQLILSYIFLGRRYRFNQLLGCLLVAVGVIVTVASGSSSGSLMEAGVFWSLLMIVSFLFQAADTVLKGRSVDLFVVNSFGSAFQALFICLLLPFLSKLWGIPFYQLPNYLKDGAACFLNYGTVSSGCDGAPLLPLLFVIVNMGFNISLLHLLKISSAVVSCLASTVSVPISVFLFTLPLPYLGVASSLPPGFVSGVVVLLLGMLIYVSKPLFRPSVALQPSSVN</sequence>
<dbReference type="Proteomes" id="UP000823749">
    <property type="component" value="Chromosome 1"/>
</dbReference>
<keyword evidence="4 8" id="KW-0812">Transmembrane</keyword>
<evidence type="ECO:0000256" key="1">
    <source>
        <dbReference type="ARBA" id="ARBA00004141"/>
    </source>
</evidence>
<proteinExistence type="inferred from homology"/>
<evidence type="ECO:0000256" key="5">
    <source>
        <dbReference type="ARBA" id="ARBA00022989"/>
    </source>
</evidence>
<accession>A0AAV6LNF6</accession>
<dbReference type="InterPro" id="IPR013936">
    <property type="entry name" value="CRT-like"/>
</dbReference>
<dbReference type="PANTHER" id="PTHR31326:SF3">
    <property type="entry name" value="PROTEIN CLT3, CHLOROPLASTIC"/>
    <property type="match status" value="1"/>
</dbReference>
<dbReference type="InterPro" id="IPR037185">
    <property type="entry name" value="EmrE-like"/>
</dbReference>